<organism evidence="3 4">
    <name type="scientific">Enterococcus gallinarum</name>
    <dbReference type="NCBI Taxonomy" id="1353"/>
    <lineage>
        <taxon>Bacteria</taxon>
        <taxon>Bacillati</taxon>
        <taxon>Bacillota</taxon>
        <taxon>Bacilli</taxon>
        <taxon>Lactobacillales</taxon>
        <taxon>Enterococcaceae</taxon>
        <taxon>Enterococcus</taxon>
    </lineage>
</organism>
<sequence length="173" mass="19180">MKIIFLLDQIQAGLGGKEHGDQPLGGQKTAIGSVKMFEKLLKEKNMEVLATIYCGDDYYRKQAKESSLKIAAMVQKLGADVLLCGPCFNYETYGEMAAEVAKVVEEKVQIPAVAAMSIECQEAITRFKDQVDIVKMPKKGGTGLTEAMNEMLTLCQLKAEKRDTTDYVKKHCY</sequence>
<protein>
    <submittedName>
        <fullName evidence="3">Glycine/betaine/sarcosine/D-proline reductase family selenoprotein B</fullName>
        <ecNumber evidence="3">1.21.4.2</ecNumber>
    </submittedName>
</protein>
<dbReference type="RefSeq" id="WP_060813152.1">
    <property type="nucleotide sequence ID" value="NZ_JBHULA010000033.1"/>
</dbReference>
<dbReference type="NCBIfam" id="NF041545">
    <property type="entry name" value="GrdB_like_no_Se"/>
    <property type="match status" value="1"/>
</dbReference>
<dbReference type="InterPro" id="IPR010187">
    <property type="entry name" value="Various_sel_PB"/>
</dbReference>
<dbReference type="AlphaFoldDB" id="A0A376H303"/>
<proteinExistence type="predicted"/>
<reference evidence="3 4" key="1">
    <citation type="submission" date="2018-06" db="EMBL/GenBank/DDBJ databases">
        <authorList>
            <consortium name="Pathogen Informatics"/>
            <person name="Doyle S."/>
        </authorList>
    </citation>
    <scope>NUCLEOTIDE SEQUENCE [LARGE SCALE GENOMIC DNA]</scope>
    <source>
        <strain evidence="3 4">NCTC12360</strain>
    </source>
</reference>
<dbReference type="InterPro" id="IPR048083">
    <property type="entry name" value="GrdB-like"/>
</dbReference>
<evidence type="ECO:0000313" key="3">
    <source>
        <dbReference type="EMBL" id="STD84666.1"/>
    </source>
</evidence>
<dbReference type="OrthoDB" id="9764267at2"/>
<dbReference type="NCBIfam" id="TIGR01918">
    <property type="entry name" value="various_sel_PB"/>
    <property type="match status" value="1"/>
</dbReference>
<accession>A0A376H303</accession>
<evidence type="ECO:0000256" key="2">
    <source>
        <dbReference type="ARBA" id="ARBA00023002"/>
    </source>
</evidence>
<evidence type="ECO:0000256" key="1">
    <source>
        <dbReference type="ARBA" id="ARBA00022933"/>
    </source>
</evidence>
<dbReference type="Proteomes" id="UP000254807">
    <property type="component" value="Unassembled WGS sequence"/>
</dbReference>
<keyword evidence="2 3" id="KW-0560">Oxidoreductase</keyword>
<keyword evidence="4" id="KW-1185">Reference proteome</keyword>
<dbReference type="Pfam" id="PF07355">
    <property type="entry name" value="GRDB"/>
    <property type="match status" value="1"/>
</dbReference>
<dbReference type="EMBL" id="UFYW01000001">
    <property type="protein sequence ID" value="STD84666.1"/>
    <property type="molecule type" value="Genomic_DNA"/>
</dbReference>
<name>A0A376H303_ENTGA</name>
<dbReference type="GO" id="GO:0030699">
    <property type="term" value="F:glycine reductase activity"/>
    <property type="evidence" value="ECO:0007669"/>
    <property type="project" value="UniProtKB-EC"/>
</dbReference>
<dbReference type="EC" id="1.21.4.2" evidence="3"/>
<gene>
    <name evidence="3" type="primary">grdB</name>
    <name evidence="3" type="ORF">NCTC12360_03211</name>
</gene>
<evidence type="ECO:0000313" key="4">
    <source>
        <dbReference type="Proteomes" id="UP000254807"/>
    </source>
</evidence>
<keyword evidence="1" id="KW-0712">Selenocysteine</keyword>